<name>A0A5S4HD44_9ACTN</name>
<gene>
    <name evidence="2" type="ORF">ETD96_19885</name>
</gene>
<evidence type="ECO:0000313" key="3">
    <source>
        <dbReference type="Proteomes" id="UP000305238"/>
    </source>
</evidence>
<organism evidence="2 3">
    <name type="scientific">Actinomadura geliboluensis</name>
    <dbReference type="NCBI Taxonomy" id="882440"/>
    <lineage>
        <taxon>Bacteria</taxon>
        <taxon>Bacillati</taxon>
        <taxon>Actinomycetota</taxon>
        <taxon>Actinomycetes</taxon>
        <taxon>Streptosporangiales</taxon>
        <taxon>Thermomonosporaceae</taxon>
        <taxon>Actinomadura</taxon>
    </lineage>
</organism>
<proteinExistence type="predicted"/>
<dbReference type="Proteomes" id="UP000305238">
    <property type="component" value="Unassembled WGS sequence"/>
</dbReference>
<evidence type="ECO:0000256" key="1">
    <source>
        <dbReference type="SAM" id="MobiDB-lite"/>
    </source>
</evidence>
<feature type="region of interest" description="Disordered" evidence="1">
    <location>
        <begin position="44"/>
        <end position="65"/>
    </location>
</feature>
<evidence type="ECO:0000313" key="2">
    <source>
        <dbReference type="EMBL" id="TMR36800.1"/>
    </source>
</evidence>
<keyword evidence="3" id="KW-1185">Reference proteome</keyword>
<dbReference type="OrthoDB" id="3476827at2"/>
<reference evidence="2 3" key="1">
    <citation type="submission" date="2019-05" db="EMBL/GenBank/DDBJ databases">
        <title>Draft genome sequence of Actinomadura geliboluensis A8036.</title>
        <authorList>
            <person name="Saricaoglu S."/>
            <person name="Isik K."/>
        </authorList>
    </citation>
    <scope>NUCLEOTIDE SEQUENCE [LARGE SCALE GENOMIC DNA]</scope>
    <source>
        <strain evidence="2 3">A8036</strain>
    </source>
</reference>
<sequence>MDVPDLADLIWLFEDEPTPEYDDVTWPVGLQGFRLRRGAREVLFSGNPPPGKPARTARPLRRLAR</sequence>
<dbReference type="AlphaFoldDB" id="A0A5S4HD44"/>
<accession>A0A5S4HD44</accession>
<comment type="caution">
    <text evidence="2">The sequence shown here is derived from an EMBL/GenBank/DDBJ whole genome shotgun (WGS) entry which is preliminary data.</text>
</comment>
<dbReference type="RefSeq" id="WP_138637973.1">
    <property type="nucleotide sequence ID" value="NZ_JASWDG010000058.1"/>
</dbReference>
<dbReference type="EMBL" id="VCKZ01000141">
    <property type="protein sequence ID" value="TMR36800.1"/>
    <property type="molecule type" value="Genomic_DNA"/>
</dbReference>
<protein>
    <submittedName>
        <fullName evidence="2">Uncharacterized protein</fullName>
    </submittedName>
</protein>